<comment type="caution">
    <text evidence="2">The sequence shown here is derived from an EMBL/GenBank/DDBJ whole genome shotgun (WGS) entry which is preliminary data.</text>
</comment>
<dbReference type="RefSeq" id="WP_188751141.1">
    <property type="nucleotide sequence ID" value="NZ_BMIJ01000008.1"/>
</dbReference>
<dbReference type="Pfam" id="PF08666">
    <property type="entry name" value="SAF"/>
    <property type="match status" value="1"/>
</dbReference>
<dbReference type="InterPro" id="IPR006190">
    <property type="entry name" value="SAF_AFP_Neu5Ac"/>
</dbReference>
<feature type="domain" description="AFP-like" evidence="1">
    <location>
        <begin position="293"/>
        <end position="349"/>
    </location>
</feature>
<dbReference type="PANTHER" id="PTHR42966">
    <property type="entry name" value="N-ACETYLNEURAMINATE SYNTHASE"/>
    <property type="match status" value="1"/>
</dbReference>
<proteinExistence type="predicted"/>
<dbReference type="InterPro" id="IPR036732">
    <property type="entry name" value="AFP_Neu5c_C_sf"/>
</dbReference>
<name>A0ABQ1KUH6_9GAMM</name>
<sequence>MSIRLGKYLVGRGQRPFVIAELSGNHDQSLDKALALVDAAAQSGVQAVKLQTYTADTMTLDVDSGEFFIRDTDNLWQGQTLHQLYAKANTPWEWHAPIFERARQKGLIAFSTPFDATAVEFLETLDVPCYKIASFENNDLPLIRKVAKTGKPIILSTGMASVGELEEAVNCAREAGCKDLILLKCTSAYPAPVHEANLLTLPHMQALFGCAVGLSDHTLGLAVPITAVALGACVIEKHFVLDRNEGGVDAAFSLEPDELRQLVEQAGQAFDALGDICYGGSASEQPSKKYRRSLYIARDIKAGQRLSSEDIKCIRPGLGLAPKHWDQVIGRCVRDDVCKGTPLAWSLLE</sequence>
<protein>
    <submittedName>
        <fullName evidence="2">Sialic acid synthase</fullName>
    </submittedName>
</protein>
<dbReference type="Gene3D" id="3.20.20.70">
    <property type="entry name" value="Aldolase class I"/>
    <property type="match status" value="1"/>
</dbReference>
<evidence type="ECO:0000259" key="1">
    <source>
        <dbReference type="PROSITE" id="PS50844"/>
    </source>
</evidence>
<dbReference type="Proteomes" id="UP000629025">
    <property type="component" value="Unassembled WGS sequence"/>
</dbReference>
<dbReference type="InterPro" id="IPR013785">
    <property type="entry name" value="Aldolase_TIM"/>
</dbReference>
<dbReference type="SMART" id="SM00858">
    <property type="entry name" value="SAF"/>
    <property type="match status" value="1"/>
</dbReference>
<accession>A0ABQ1KUH6</accession>
<dbReference type="InterPro" id="IPR020030">
    <property type="entry name" value="Pseudaminic_synth_PseI"/>
</dbReference>
<dbReference type="SUPFAM" id="SSF51569">
    <property type="entry name" value="Aldolase"/>
    <property type="match status" value="1"/>
</dbReference>
<evidence type="ECO:0000313" key="3">
    <source>
        <dbReference type="Proteomes" id="UP000629025"/>
    </source>
</evidence>
<dbReference type="InterPro" id="IPR051690">
    <property type="entry name" value="PseI-like"/>
</dbReference>
<dbReference type="Pfam" id="PF03102">
    <property type="entry name" value="NeuB"/>
    <property type="match status" value="1"/>
</dbReference>
<dbReference type="InterPro" id="IPR013132">
    <property type="entry name" value="PseI/NeuA/B-like_N"/>
</dbReference>
<dbReference type="SUPFAM" id="SSF51269">
    <property type="entry name" value="AFP III-like domain"/>
    <property type="match status" value="1"/>
</dbReference>
<dbReference type="Gene3D" id="3.90.1210.10">
    <property type="entry name" value="Antifreeze-like/N-acetylneuraminic acid synthase C-terminal domain"/>
    <property type="match status" value="1"/>
</dbReference>
<reference evidence="3" key="1">
    <citation type="journal article" date="2019" name="Int. J. Syst. Evol. Microbiol.">
        <title>The Global Catalogue of Microorganisms (GCM) 10K type strain sequencing project: providing services to taxonomists for standard genome sequencing and annotation.</title>
        <authorList>
            <consortium name="The Broad Institute Genomics Platform"/>
            <consortium name="The Broad Institute Genome Sequencing Center for Infectious Disease"/>
            <person name="Wu L."/>
            <person name="Ma J."/>
        </authorList>
    </citation>
    <scope>NUCLEOTIDE SEQUENCE [LARGE SCALE GENOMIC DNA]</scope>
    <source>
        <strain evidence="3">CGMCC 1.15341</strain>
    </source>
</reference>
<dbReference type="NCBIfam" id="TIGR03586">
    <property type="entry name" value="PseI"/>
    <property type="match status" value="1"/>
</dbReference>
<evidence type="ECO:0000313" key="2">
    <source>
        <dbReference type="EMBL" id="GGC07631.1"/>
    </source>
</evidence>
<dbReference type="CDD" id="cd11615">
    <property type="entry name" value="SAF_NeuB_like"/>
    <property type="match status" value="1"/>
</dbReference>
<organism evidence="2 3">
    <name type="scientific">Marinobacterium zhoushanense</name>
    <dbReference type="NCBI Taxonomy" id="1679163"/>
    <lineage>
        <taxon>Bacteria</taxon>
        <taxon>Pseudomonadati</taxon>
        <taxon>Pseudomonadota</taxon>
        <taxon>Gammaproteobacteria</taxon>
        <taxon>Oceanospirillales</taxon>
        <taxon>Oceanospirillaceae</taxon>
        <taxon>Marinobacterium</taxon>
    </lineage>
</organism>
<dbReference type="InterPro" id="IPR057736">
    <property type="entry name" value="SAF_PseI/NeuA/NeuB"/>
</dbReference>
<gene>
    <name evidence="2" type="primary">spsE</name>
    <name evidence="2" type="ORF">GCM10011352_37390</name>
</gene>
<keyword evidence="3" id="KW-1185">Reference proteome</keyword>
<dbReference type="InterPro" id="IPR013974">
    <property type="entry name" value="SAF"/>
</dbReference>
<dbReference type="EMBL" id="BMIJ01000008">
    <property type="protein sequence ID" value="GGC07631.1"/>
    <property type="molecule type" value="Genomic_DNA"/>
</dbReference>
<dbReference type="PROSITE" id="PS50844">
    <property type="entry name" value="AFP_LIKE"/>
    <property type="match status" value="1"/>
</dbReference>
<dbReference type="PANTHER" id="PTHR42966:SF2">
    <property type="entry name" value="PSEUDAMINIC ACID SYNTHASE"/>
    <property type="match status" value="1"/>
</dbReference>